<dbReference type="InterPro" id="IPR005177">
    <property type="entry name" value="Kinase-pyrophosphorylase"/>
</dbReference>
<sequence>MIPLDLDNDIFDTGVPILYVMSDARGDTGIAVVRAAAAQFDGLEIEVIRVPNVKNVDQLREYFDGRNDGKRPRAVFHTFADAALRREIRRELDARKIPSIDLLGPSVTILSTLTGEEPSRAIGATFNGPIEK</sequence>
<evidence type="ECO:0000313" key="5">
    <source>
        <dbReference type="EMBL" id="KRO03206.1"/>
    </source>
</evidence>
<comment type="caution">
    <text evidence="5">The sequence shown here is derived from an EMBL/GenBank/DDBJ whole genome shotgun (WGS) entry which is preliminary data.</text>
</comment>
<keyword evidence="2" id="KW-0808">Transferase</keyword>
<dbReference type="GeneID" id="84903958"/>
<keyword evidence="3" id="KW-0547">Nucleotide-binding</keyword>
<dbReference type="EMBL" id="JQCP01000001">
    <property type="protein sequence ID" value="KRO03206.1"/>
    <property type="molecule type" value="Genomic_DNA"/>
</dbReference>
<name>A0ABR5Q1Q3_9ACTN</name>
<evidence type="ECO:0000256" key="4">
    <source>
        <dbReference type="ARBA" id="ARBA00022777"/>
    </source>
</evidence>
<dbReference type="RefSeq" id="WP_003148326.1">
    <property type="nucleotide sequence ID" value="NZ_CAUOKZ010000004.1"/>
</dbReference>
<dbReference type="Pfam" id="PF03618">
    <property type="entry name" value="Kinase-PPPase"/>
    <property type="match status" value="1"/>
</dbReference>
<evidence type="ECO:0000256" key="1">
    <source>
        <dbReference type="ARBA" id="ARBA00022527"/>
    </source>
</evidence>
<organism evidence="5 6">
    <name type="scientific">Lancefieldella rimae</name>
    <dbReference type="NCBI Taxonomy" id="1383"/>
    <lineage>
        <taxon>Bacteria</taxon>
        <taxon>Bacillati</taxon>
        <taxon>Actinomycetota</taxon>
        <taxon>Coriobacteriia</taxon>
        <taxon>Coriobacteriales</taxon>
        <taxon>Atopobiaceae</taxon>
        <taxon>Lancefieldella</taxon>
    </lineage>
</organism>
<reference evidence="5 6" key="1">
    <citation type="journal article" date="2015" name="Genome Announc.">
        <title>Expanding the biotechnology potential of lactobacilli through comparative genomics of 213 strains and associated genera.</title>
        <authorList>
            <person name="Sun Z."/>
            <person name="Harris H.M."/>
            <person name="McCann A."/>
            <person name="Guo C."/>
            <person name="Argimon S."/>
            <person name="Zhang W."/>
            <person name="Yang X."/>
            <person name="Jeffery I.B."/>
            <person name="Cooney J.C."/>
            <person name="Kagawa T.F."/>
            <person name="Liu W."/>
            <person name="Song Y."/>
            <person name="Salvetti E."/>
            <person name="Wrobel A."/>
            <person name="Rasinkangas P."/>
            <person name="Parkhill J."/>
            <person name="Rea M.C."/>
            <person name="O'Sullivan O."/>
            <person name="Ritari J."/>
            <person name="Douillard F.P."/>
            <person name="Paul Ross R."/>
            <person name="Yang R."/>
            <person name="Briner A.E."/>
            <person name="Felis G.E."/>
            <person name="de Vos W.M."/>
            <person name="Barrangou R."/>
            <person name="Klaenhammer T.R."/>
            <person name="Caufield P.W."/>
            <person name="Cui Y."/>
            <person name="Zhang H."/>
            <person name="O'Toole P.W."/>
        </authorList>
    </citation>
    <scope>NUCLEOTIDE SEQUENCE [LARGE SCALE GENOMIC DNA]</scope>
    <source>
        <strain evidence="5 6">DSM 7090</strain>
    </source>
</reference>
<accession>A0ABR5Q1Q3</accession>
<evidence type="ECO:0000256" key="3">
    <source>
        <dbReference type="ARBA" id="ARBA00022741"/>
    </source>
</evidence>
<evidence type="ECO:0000256" key="2">
    <source>
        <dbReference type="ARBA" id="ARBA00022679"/>
    </source>
</evidence>
<protein>
    <submittedName>
        <fullName evidence="5">Phosphotransferase</fullName>
    </submittedName>
</protein>
<dbReference type="Proteomes" id="UP000051927">
    <property type="component" value="Unassembled WGS sequence"/>
</dbReference>
<evidence type="ECO:0000313" key="6">
    <source>
        <dbReference type="Proteomes" id="UP000051927"/>
    </source>
</evidence>
<keyword evidence="6" id="KW-1185">Reference proteome</keyword>
<proteinExistence type="predicted"/>
<gene>
    <name evidence="5" type="ORF">IV60_GL000386</name>
</gene>
<keyword evidence="1" id="KW-0723">Serine/threonine-protein kinase</keyword>
<keyword evidence="4" id="KW-0418">Kinase</keyword>